<organism evidence="3 4">
    <name type="scientific">Shewanella psychrophila</name>
    <dbReference type="NCBI Taxonomy" id="225848"/>
    <lineage>
        <taxon>Bacteria</taxon>
        <taxon>Pseudomonadati</taxon>
        <taxon>Pseudomonadota</taxon>
        <taxon>Gammaproteobacteria</taxon>
        <taxon>Alteromonadales</taxon>
        <taxon>Shewanellaceae</taxon>
        <taxon>Shewanella</taxon>
    </lineage>
</organism>
<evidence type="ECO:0000313" key="3">
    <source>
        <dbReference type="EMBL" id="AQS36610.1"/>
    </source>
</evidence>
<dbReference type="AlphaFoldDB" id="A0A1S6HM69"/>
<feature type="signal peptide" evidence="2">
    <location>
        <begin position="1"/>
        <end position="18"/>
    </location>
</feature>
<feature type="chain" id="PRO_5012774603" evidence="2">
    <location>
        <begin position="19"/>
        <end position="105"/>
    </location>
</feature>
<dbReference type="STRING" id="225848.Sps_01444"/>
<reference evidence="3 4" key="1">
    <citation type="submission" date="2016-03" db="EMBL/GenBank/DDBJ databases">
        <title>Complete genome sequence of Shewanella psychrophila WP2, a deep sea bacterium isolated from west Pacific sediment.</title>
        <authorList>
            <person name="Xu G."/>
            <person name="Jian H."/>
        </authorList>
    </citation>
    <scope>NUCLEOTIDE SEQUENCE [LARGE SCALE GENOMIC DNA]</scope>
    <source>
        <strain evidence="3 4">WP2</strain>
    </source>
</reference>
<keyword evidence="2" id="KW-0732">Signal</keyword>
<evidence type="ECO:0000256" key="1">
    <source>
        <dbReference type="SAM" id="Phobius"/>
    </source>
</evidence>
<keyword evidence="1" id="KW-1133">Transmembrane helix</keyword>
<gene>
    <name evidence="3" type="ORF">Sps_01444</name>
</gene>
<accession>A0A1S6HM69</accession>
<dbReference type="OrthoDB" id="9906910at2"/>
<evidence type="ECO:0000256" key="2">
    <source>
        <dbReference type="SAM" id="SignalP"/>
    </source>
</evidence>
<dbReference type="Proteomes" id="UP000189545">
    <property type="component" value="Chromosome"/>
</dbReference>
<dbReference type="KEGG" id="spsw:Sps_01444"/>
<keyword evidence="1" id="KW-0472">Membrane</keyword>
<name>A0A1S6HM69_9GAMM</name>
<feature type="transmembrane region" description="Helical" evidence="1">
    <location>
        <begin position="42"/>
        <end position="59"/>
    </location>
</feature>
<proteinExistence type="predicted"/>
<keyword evidence="1" id="KW-0812">Transmembrane</keyword>
<dbReference type="RefSeq" id="WP_077751901.1">
    <property type="nucleotide sequence ID" value="NZ_CP014782.1"/>
</dbReference>
<protein>
    <submittedName>
        <fullName evidence="3">Uncharacterized protein</fullName>
    </submittedName>
</protein>
<evidence type="ECO:0000313" key="4">
    <source>
        <dbReference type="Proteomes" id="UP000189545"/>
    </source>
</evidence>
<keyword evidence="4" id="KW-1185">Reference proteome</keyword>
<dbReference type="EMBL" id="CP014782">
    <property type="protein sequence ID" value="AQS36610.1"/>
    <property type="molecule type" value="Genomic_DNA"/>
</dbReference>
<sequence>MKLLIILCCVLVSVSAFSVEPLVTEPAIDLVPIITALLGDKATAVIVIVSIIGFVWAQLRQLIPAEYMAKLPGWLIWYLELLAANKGKAGNASSNSPEHLKKWGG</sequence>